<dbReference type="PANTHER" id="PTHR30273:SF2">
    <property type="entry name" value="PROTEIN FECR"/>
    <property type="match status" value="1"/>
</dbReference>
<evidence type="ECO:0000313" key="4">
    <source>
        <dbReference type="Proteomes" id="UP000318288"/>
    </source>
</evidence>
<feature type="transmembrane region" description="Helical" evidence="1">
    <location>
        <begin position="73"/>
        <end position="93"/>
    </location>
</feature>
<dbReference type="InterPro" id="IPR012373">
    <property type="entry name" value="Ferrdict_sens_TM"/>
</dbReference>
<proteinExistence type="predicted"/>
<dbReference type="Proteomes" id="UP000318288">
    <property type="component" value="Unassembled WGS sequence"/>
</dbReference>
<organism evidence="3 4">
    <name type="scientific">Rubripirellula tenax</name>
    <dbReference type="NCBI Taxonomy" id="2528015"/>
    <lineage>
        <taxon>Bacteria</taxon>
        <taxon>Pseudomonadati</taxon>
        <taxon>Planctomycetota</taxon>
        <taxon>Planctomycetia</taxon>
        <taxon>Pirellulales</taxon>
        <taxon>Pirellulaceae</taxon>
        <taxon>Rubripirellula</taxon>
    </lineage>
</organism>
<comment type="caution">
    <text evidence="3">The sequence shown here is derived from an EMBL/GenBank/DDBJ whole genome shotgun (WGS) entry which is preliminary data.</text>
</comment>
<dbReference type="Gene3D" id="2.60.120.1440">
    <property type="match status" value="1"/>
</dbReference>
<feature type="domain" description="FecR protein" evidence="2">
    <location>
        <begin position="177"/>
        <end position="230"/>
    </location>
</feature>
<dbReference type="RefSeq" id="WP_186775608.1">
    <property type="nucleotide sequence ID" value="NZ_SJPW01000004.1"/>
</dbReference>
<evidence type="ECO:0000259" key="2">
    <source>
        <dbReference type="Pfam" id="PF04773"/>
    </source>
</evidence>
<dbReference type="Gene3D" id="2.60.120.200">
    <property type="match status" value="1"/>
</dbReference>
<keyword evidence="4" id="KW-1185">Reference proteome</keyword>
<gene>
    <name evidence="3" type="ORF">Poly51_34490</name>
</gene>
<keyword evidence="1" id="KW-1133">Transmembrane helix</keyword>
<dbReference type="InterPro" id="IPR006860">
    <property type="entry name" value="FecR"/>
</dbReference>
<dbReference type="EMBL" id="SJPW01000004">
    <property type="protein sequence ID" value="TWU54730.1"/>
    <property type="molecule type" value="Genomic_DNA"/>
</dbReference>
<reference evidence="3 4" key="1">
    <citation type="submission" date="2019-02" db="EMBL/GenBank/DDBJ databases">
        <title>Deep-cultivation of Planctomycetes and their phenomic and genomic characterization uncovers novel biology.</title>
        <authorList>
            <person name="Wiegand S."/>
            <person name="Jogler M."/>
            <person name="Boedeker C."/>
            <person name="Pinto D."/>
            <person name="Vollmers J."/>
            <person name="Rivas-Marin E."/>
            <person name="Kohn T."/>
            <person name="Peeters S.H."/>
            <person name="Heuer A."/>
            <person name="Rast P."/>
            <person name="Oberbeckmann S."/>
            <person name="Bunk B."/>
            <person name="Jeske O."/>
            <person name="Meyerdierks A."/>
            <person name="Storesund J.E."/>
            <person name="Kallscheuer N."/>
            <person name="Luecker S."/>
            <person name="Lage O.M."/>
            <person name="Pohl T."/>
            <person name="Merkel B.J."/>
            <person name="Hornburger P."/>
            <person name="Mueller R.-W."/>
            <person name="Bruemmer F."/>
            <person name="Labrenz M."/>
            <person name="Spormann A.M."/>
            <person name="Op Den Camp H."/>
            <person name="Overmann J."/>
            <person name="Amann R."/>
            <person name="Jetten M.S.M."/>
            <person name="Mascher T."/>
            <person name="Medema M.H."/>
            <person name="Devos D.P."/>
            <person name="Kaster A.-K."/>
            <person name="Ovreas L."/>
            <person name="Rohde M."/>
            <person name="Galperin M.Y."/>
            <person name="Jogler C."/>
        </authorList>
    </citation>
    <scope>NUCLEOTIDE SEQUENCE [LARGE SCALE GENOMIC DNA]</scope>
    <source>
        <strain evidence="3 4">Poly51</strain>
    </source>
</reference>
<evidence type="ECO:0000313" key="3">
    <source>
        <dbReference type="EMBL" id="TWU54730.1"/>
    </source>
</evidence>
<protein>
    <submittedName>
        <fullName evidence="3">FecR protein</fullName>
    </submittedName>
</protein>
<keyword evidence="1" id="KW-0472">Membrane</keyword>
<dbReference type="AlphaFoldDB" id="A0A5C6F2H6"/>
<dbReference type="PANTHER" id="PTHR30273">
    <property type="entry name" value="PERIPLASMIC SIGNAL SENSOR AND SIGMA FACTOR ACTIVATOR FECR-RELATED"/>
    <property type="match status" value="1"/>
</dbReference>
<dbReference type="Pfam" id="PF13385">
    <property type="entry name" value="Laminin_G_3"/>
    <property type="match status" value="1"/>
</dbReference>
<evidence type="ECO:0000256" key="1">
    <source>
        <dbReference type="SAM" id="Phobius"/>
    </source>
</evidence>
<accession>A0A5C6F2H6</accession>
<dbReference type="SUPFAM" id="SSF49899">
    <property type="entry name" value="Concanavalin A-like lectins/glucanases"/>
    <property type="match status" value="1"/>
</dbReference>
<keyword evidence="1" id="KW-0812">Transmembrane</keyword>
<dbReference type="InterPro" id="IPR013320">
    <property type="entry name" value="ConA-like_dom_sf"/>
</dbReference>
<sequence length="509" mass="56018">MNHEFDQFFDAYLAGELSAEQSVDFAEKLDSDPGFRAAFVGFVEESHELASVAGEVADSRPEKKISSLSTSTFRAISAAAAVLLLVVAGWLLWPWQNADDPKLADVTGEALDHSVAQLEKAVGVRWIGSVQPAQGAALEPGILRIAGGVAQLEFYSGAQVIVEGPAEFELISAYHARCLQGKIRARVPKQAQGFSIQTASFELIDLGTEFGMDVSTSGAANVRVFDGEVELHAENRAKQSVLGGQAIAIDAEGNSSLTQNESSSYPDFAEVQARADSDAMAKLERWRKWNESLRSDSRIVARFDFQDRTIDQGAIVGCRWAEGRWPGKGALEFRHTGDRVRVSIPGKFSQLTLVTWIRLDALPRLRHQALLLTDEYRPDHIHWQIPPIGGLALKARLKRGESIVKPGQIPNVFDQNALGVWSHVCSTFSQQEGMVRHYLNGKEVSEHVFDYGRPLQIGVGDIGNWSVPAKMLRGPGPPRNFVGAMDEMTIWNVTLSPDEIHDIYQQHRP</sequence>
<dbReference type="GO" id="GO:0016989">
    <property type="term" value="F:sigma factor antagonist activity"/>
    <property type="evidence" value="ECO:0007669"/>
    <property type="project" value="TreeGrafter"/>
</dbReference>
<dbReference type="Pfam" id="PF04773">
    <property type="entry name" value="FecR"/>
    <property type="match status" value="1"/>
</dbReference>
<name>A0A5C6F2H6_9BACT</name>